<dbReference type="Proteomes" id="UP000217182">
    <property type="component" value="Chromosome"/>
</dbReference>
<dbReference type="Pfam" id="PF02615">
    <property type="entry name" value="Ldh_2"/>
    <property type="match status" value="1"/>
</dbReference>
<sequence length="339" mass="35577">MPTFSAPFLRDYVAARLGENGVNQATAEQVAENLVEACLKGHDSHGVSMLPRYLEAIAEGGLNPAAGAELLQDNGALLAFDGQHGFGQVVGRQAAAAGIARAAQLGVAVVGLANAHHLGRIGAFAEQAAQAGLVSLHFANVNSRAIVMPWQGQYSRLGTNPFCAGIPQAEGAPVILDFATSAIAGNKARIAWNAGKQVEPGCIVDDAGQPTQDPRWVVQPPLGALLPFGKHKGSGLALVCSLLGAALTGGITERHVASGKKRIINSMLSIYIDPDRLGGAESWRQEVPALLAWVRSSRDDGELLLPGDAERNAYQHRLQHGIEVDEVSWQQLQALAPAL</sequence>
<dbReference type="InterPro" id="IPR043143">
    <property type="entry name" value="Mal/L-sulf/L-lact_DH-like_NADP"/>
</dbReference>
<protein>
    <submittedName>
        <fullName evidence="3">Dehydrogenase</fullName>
    </submittedName>
</protein>
<proteinExistence type="inferred from homology"/>
<dbReference type="RefSeq" id="WP_095845089.1">
    <property type="nucleotide sequence ID" value="NZ_CP014136.1"/>
</dbReference>
<dbReference type="PANTHER" id="PTHR11091">
    <property type="entry name" value="OXIDOREDUCTASE-RELATED"/>
    <property type="match status" value="1"/>
</dbReference>
<evidence type="ECO:0000256" key="2">
    <source>
        <dbReference type="ARBA" id="ARBA00023002"/>
    </source>
</evidence>
<organism evidence="3 4">
    <name type="scientific">Gibbsiella quercinecans</name>
    <dbReference type="NCBI Taxonomy" id="929813"/>
    <lineage>
        <taxon>Bacteria</taxon>
        <taxon>Pseudomonadati</taxon>
        <taxon>Pseudomonadota</taxon>
        <taxon>Gammaproteobacteria</taxon>
        <taxon>Enterobacterales</taxon>
        <taxon>Yersiniaceae</taxon>
        <taxon>Gibbsiella</taxon>
    </lineage>
</organism>
<keyword evidence="4" id="KW-1185">Reference proteome</keyword>
<gene>
    <name evidence="3" type="ORF">AWC35_03550</name>
</gene>
<evidence type="ECO:0000313" key="3">
    <source>
        <dbReference type="EMBL" id="ATA18492.1"/>
    </source>
</evidence>
<evidence type="ECO:0000313" key="4">
    <source>
        <dbReference type="Proteomes" id="UP000217182"/>
    </source>
</evidence>
<comment type="similarity">
    <text evidence="1">Belongs to the LDH2/MDH2 oxidoreductase family.</text>
</comment>
<dbReference type="Gene3D" id="3.30.1370.60">
    <property type="entry name" value="Hypothetical oxidoreductase yiak, domain 2"/>
    <property type="match status" value="1"/>
</dbReference>
<dbReference type="SUPFAM" id="SSF89733">
    <property type="entry name" value="L-sulfolactate dehydrogenase-like"/>
    <property type="match status" value="1"/>
</dbReference>
<dbReference type="InterPro" id="IPR003767">
    <property type="entry name" value="Malate/L-lactate_DH-like"/>
</dbReference>
<reference evidence="3 4" key="1">
    <citation type="submission" date="2016-01" db="EMBL/GenBank/DDBJ databases">
        <authorList>
            <person name="Oliw E.H."/>
        </authorList>
    </citation>
    <scope>NUCLEOTIDE SEQUENCE [LARGE SCALE GENOMIC DNA]</scope>
    <source>
        <strain evidence="3 4">FRB97</strain>
    </source>
</reference>
<evidence type="ECO:0000256" key="1">
    <source>
        <dbReference type="ARBA" id="ARBA00006056"/>
    </source>
</evidence>
<dbReference type="GO" id="GO:0016491">
    <property type="term" value="F:oxidoreductase activity"/>
    <property type="evidence" value="ECO:0007669"/>
    <property type="project" value="UniProtKB-KW"/>
</dbReference>
<dbReference type="OrthoDB" id="9769447at2"/>
<dbReference type="Gene3D" id="1.10.1530.10">
    <property type="match status" value="1"/>
</dbReference>
<dbReference type="EMBL" id="CP014136">
    <property type="protein sequence ID" value="ATA18492.1"/>
    <property type="molecule type" value="Genomic_DNA"/>
</dbReference>
<dbReference type="InterPro" id="IPR036111">
    <property type="entry name" value="Mal/L-sulfo/L-lacto_DH-like_sf"/>
</dbReference>
<dbReference type="KEGG" id="gqu:AWC35_03550"/>
<dbReference type="PANTHER" id="PTHR11091:SF0">
    <property type="entry name" value="MALATE DEHYDROGENASE"/>
    <property type="match status" value="1"/>
</dbReference>
<name>A0A250AXQ8_9GAMM</name>
<dbReference type="AlphaFoldDB" id="A0A250AXQ8"/>
<keyword evidence="2" id="KW-0560">Oxidoreductase</keyword>
<dbReference type="InterPro" id="IPR043144">
    <property type="entry name" value="Mal/L-sulf/L-lact_DH-like_ah"/>
</dbReference>
<accession>A0A250AXQ8</accession>
<dbReference type="NCBIfam" id="NF007504">
    <property type="entry name" value="PRK10098.1"/>
    <property type="match status" value="1"/>
</dbReference>